<protein>
    <submittedName>
        <fullName evidence="2">Uncharacterized protein</fullName>
    </submittedName>
</protein>
<dbReference type="VEuPathDB" id="FungiDB:Z520_09521"/>
<feature type="compositionally biased region" description="Polar residues" evidence="1">
    <location>
        <begin position="279"/>
        <end position="303"/>
    </location>
</feature>
<gene>
    <name evidence="2" type="ORF">Z520_09521</name>
</gene>
<feature type="compositionally biased region" description="Basic and acidic residues" evidence="1">
    <location>
        <begin position="64"/>
        <end position="80"/>
    </location>
</feature>
<feature type="compositionally biased region" description="Polar residues" evidence="1">
    <location>
        <begin position="181"/>
        <end position="190"/>
    </location>
</feature>
<feature type="compositionally biased region" description="Polar residues" evidence="1">
    <location>
        <begin position="213"/>
        <end position="223"/>
    </location>
</feature>
<feature type="compositionally biased region" description="Low complexity" evidence="1">
    <location>
        <begin position="171"/>
        <end position="180"/>
    </location>
</feature>
<feature type="region of interest" description="Disordered" evidence="1">
    <location>
        <begin position="43"/>
        <end position="228"/>
    </location>
</feature>
<reference evidence="2 3" key="1">
    <citation type="submission" date="2015-01" db="EMBL/GenBank/DDBJ databases">
        <title>The Genome Sequence of Fonsecaea multimorphosa CBS 102226.</title>
        <authorList>
            <consortium name="The Broad Institute Genomics Platform"/>
            <person name="Cuomo C."/>
            <person name="de Hoog S."/>
            <person name="Gorbushina A."/>
            <person name="Stielow B."/>
            <person name="Teixiera M."/>
            <person name="Abouelleil A."/>
            <person name="Chapman S.B."/>
            <person name="Priest M."/>
            <person name="Young S.K."/>
            <person name="Wortman J."/>
            <person name="Nusbaum C."/>
            <person name="Birren B."/>
        </authorList>
    </citation>
    <scope>NUCLEOTIDE SEQUENCE [LARGE SCALE GENOMIC DNA]</scope>
    <source>
        <strain evidence="2 3">CBS 102226</strain>
    </source>
</reference>
<feature type="compositionally biased region" description="Low complexity" evidence="1">
    <location>
        <begin position="352"/>
        <end position="362"/>
    </location>
</feature>
<dbReference type="Proteomes" id="UP000053411">
    <property type="component" value="Unassembled WGS sequence"/>
</dbReference>
<name>A0A0D2ICF7_9EURO</name>
<feature type="region of interest" description="Disordered" evidence="1">
    <location>
        <begin position="245"/>
        <end position="312"/>
    </location>
</feature>
<dbReference type="RefSeq" id="XP_016628954.1">
    <property type="nucleotide sequence ID" value="XM_016780015.1"/>
</dbReference>
<organism evidence="2 3">
    <name type="scientific">Fonsecaea multimorphosa CBS 102226</name>
    <dbReference type="NCBI Taxonomy" id="1442371"/>
    <lineage>
        <taxon>Eukaryota</taxon>
        <taxon>Fungi</taxon>
        <taxon>Dikarya</taxon>
        <taxon>Ascomycota</taxon>
        <taxon>Pezizomycotina</taxon>
        <taxon>Eurotiomycetes</taxon>
        <taxon>Chaetothyriomycetidae</taxon>
        <taxon>Chaetothyriales</taxon>
        <taxon>Herpotrichiellaceae</taxon>
        <taxon>Fonsecaea</taxon>
    </lineage>
</organism>
<dbReference type="GeneID" id="27715267"/>
<dbReference type="AlphaFoldDB" id="A0A0D2ICF7"/>
<evidence type="ECO:0000313" key="3">
    <source>
        <dbReference type="Proteomes" id="UP000053411"/>
    </source>
</evidence>
<feature type="compositionally biased region" description="Acidic residues" evidence="1">
    <location>
        <begin position="81"/>
        <end position="95"/>
    </location>
</feature>
<evidence type="ECO:0000256" key="1">
    <source>
        <dbReference type="SAM" id="MobiDB-lite"/>
    </source>
</evidence>
<feature type="compositionally biased region" description="Basic and acidic residues" evidence="1">
    <location>
        <begin position="96"/>
        <end position="130"/>
    </location>
</feature>
<keyword evidence="3" id="KW-1185">Reference proteome</keyword>
<dbReference type="OrthoDB" id="4161793at2759"/>
<sequence>MPREIPRPRWIGGDSRNSAWFGLAKLLMHDEYLRIEAIRKSRRDRARAALLTKPDTEAVAAKTSEGDREGAETEPAREAVTDDDESHADEAEEGAEDVKDDTAAAPADGEKRTEGKGSQDREINGTHESKNSVSSPARSGIRSGRGSSARSRCGTARCNKRYQAQEKPSSRPRSGAASARTMSSQKTVSRASGEGDQQSQRPSSSRQMVAVSPPSSRQMSALSSARARHGKIIAEQRRIAEQRGIAEQRKSQEQRNIQNDRQGSSQFPSPRPSAVHSGRTGSDRPTSGHHNTTFIPQESAQRCSSSSSRFPSYKPTVAEWRESIGNPYKPEQSVYAPSFRSDFLAIRAISSPSTSSRLSQTTALTSISRRPPNPQSSSTPSCTHHNSPSVQPAERTLPQPGSPGALQSQTWNRHEIQTIIPNNQARHMYGQPPQQPIIPVSTRGQHRSSPPAPNIHPGTGTQIRYAPGPCPDGSVWNVHAQRSGSVQRHLCIAYPYPYQLPFLQACIPTYAGGYWALGLYRHHSPTATSYPYAQPPATAPPCWETALPQQAPTAYTY</sequence>
<feature type="compositionally biased region" description="Polar residues" evidence="1">
    <location>
        <begin position="254"/>
        <end position="268"/>
    </location>
</feature>
<dbReference type="EMBL" id="KN848085">
    <property type="protein sequence ID" value="KIX94831.1"/>
    <property type="molecule type" value="Genomic_DNA"/>
</dbReference>
<feature type="region of interest" description="Disordered" evidence="1">
    <location>
        <begin position="426"/>
        <end position="459"/>
    </location>
</feature>
<feature type="compositionally biased region" description="Low complexity" evidence="1">
    <location>
        <begin position="134"/>
        <end position="157"/>
    </location>
</feature>
<feature type="region of interest" description="Disordered" evidence="1">
    <location>
        <begin position="352"/>
        <end position="408"/>
    </location>
</feature>
<accession>A0A0D2ICF7</accession>
<feature type="compositionally biased region" description="Low complexity" evidence="1">
    <location>
        <begin position="197"/>
        <end position="207"/>
    </location>
</feature>
<proteinExistence type="predicted"/>
<evidence type="ECO:0000313" key="2">
    <source>
        <dbReference type="EMBL" id="KIX94831.1"/>
    </source>
</evidence>
<feature type="compositionally biased region" description="Polar residues" evidence="1">
    <location>
        <begin position="375"/>
        <end position="390"/>
    </location>
</feature>